<evidence type="ECO:0008006" key="3">
    <source>
        <dbReference type="Google" id="ProtNLM"/>
    </source>
</evidence>
<sequence>MLTRRTFLKAAGVCLPLPWLETVAAASEKNAGSPPGRAVFFMVPSGVNMWRWHPKEFGPNYQLSSTLATLSPFRKELTIFSGLEHAKGAGGGHYEVGVWLTGNEKYKSKDGPVEPNTISIDQHIAGAIGSRTRIGSLVLSAPGGSVTTSFDAKGAPFNAENNLRRLFGELVGSPDVMQRLQRRSSILDLVGEQARGLSRQLGSNDRRRFDDYLQSVRDVESRLQADRGYFSSQPLPIAADELTLDVDPQQQRQDYFKTMLELVALALRNDQTRIVSILACGSGHEFFGNWPECGKGTHHSASHATNFDAEEQKPQPYAFLESVDKWFIAHLARFLQRLEETQDGDGSLLANTMVLYGGGMSWTHNPSNLPMLLAGGSRLGLKHGSHLRFNPHKDFKGQVDKSAKPEQTTVCDVLRTMSERLGVSAAGFGDSRRVVNELLTG</sequence>
<dbReference type="Pfam" id="PF07586">
    <property type="entry name" value="HXXSHH"/>
    <property type="match status" value="1"/>
</dbReference>
<evidence type="ECO:0000313" key="1">
    <source>
        <dbReference type="EMBL" id="QDU26559.1"/>
    </source>
</evidence>
<keyword evidence="2" id="KW-1185">Reference proteome</keyword>
<gene>
    <name evidence="1" type="ORF">ETAA8_16390</name>
</gene>
<dbReference type="Proteomes" id="UP000315017">
    <property type="component" value="Chromosome"/>
</dbReference>
<dbReference type="AlphaFoldDB" id="A0A517Y8I2"/>
<organism evidence="1 2">
    <name type="scientific">Anatilimnocola aggregata</name>
    <dbReference type="NCBI Taxonomy" id="2528021"/>
    <lineage>
        <taxon>Bacteria</taxon>
        <taxon>Pseudomonadati</taxon>
        <taxon>Planctomycetota</taxon>
        <taxon>Planctomycetia</taxon>
        <taxon>Pirellulales</taxon>
        <taxon>Pirellulaceae</taxon>
        <taxon>Anatilimnocola</taxon>
    </lineage>
</organism>
<accession>A0A517Y8I2</accession>
<reference evidence="1 2" key="1">
    <citation type="submission" date="2019-02" db="EMBL/GenBank/DDBJ databases">
        <title>Deep-cultivation of Planctomycetes and their phenomic and genomic characterization uncovers novel biology.</title>
        <authorList>
            <person name="Wiegand S."/>
            <person name="Jogler M."/>
            <person name="Boedeker C."/>
            <person name="Pinto D."/>
            <person name="Vollmers J."/>
            <person name="Rivas-Marin E."/>
            <person name="Kohn T."/>
            <person name="Peeters S.H."/>
            <person name="Heuer A."/>
            <person name="Rast P."/>
            <person name="Oberbeckmann S."/>
            <person name="Bunk B."/>
            <person name="Jeske O."/>
            <person name="Meyerdierks A."/>
            <person name="Storesund J.E."/>
            <person name="Kallscheuer N."/>
            <person name="Luecker S."/>
            <person name="Lage O.M."/>
            <person name="Pohl T."/>
            <person name="Merkel B.J."/>
            <person name="Hornburger P."/>
            <person name="Mueller R.-W."/>
            <person name="Bruemmer F."/>
            <person name="Labrenz M."/>
            <person name="Spormann A.M."/>
            <person name="Op den Camp H."/>
            <person name="Overmann J."/>
            <person name="Amann R."/>
            <person name="Jetten M.S.M."/>
            <person name="Mascher T."/>
            <person name="Medema M.H."/>
            <person name="Devos D.P."/>
            <person name="Kaster A.-K."/>
            <person name="Ovreas L."/>
            <person name="Rohde M."/>
            <person name="Galperin M.Y."/>
            <person name="Jogler C."/>
        </authorList>
    </citation>
    <scope>NUCLEOTIDE SEQUENCE [LARGE SCALE GENOMIC DNA]</scope>
    <source>
        <strain evidence="1 2">ETA_A8</strain>
    </source>
</reference>
<evidence type="ECO:0000313" key="2">
    <source>
        <dbReference type="Proteomes" id="UP000315017"/>
    </source>
</evidence>
<dbReference type="RefSeq" id="WP_145055173.1">
    <property type="nucleotide sequence ID" value="NZ_CP036274.1"/>
</dbReference>
<dbReference type="EMBL" id="CP036274">
    <property type="protein sequence ID" value="QDU26559.1"/>
    <property type="molecule type" value="Genomic_DNA"/>
</dbReference>
<dbReference type="KEGG" id="aagg:ETAA8_16390"/>
<dbReference type="OrthoDB" id="5482270at2"/>
<proteinExistence type="predicted"/>
<name>A0A517Y8I2_9BACT</name>
<dbReference type="InterPro" id="IPR011447">
    <property type="entry name" value="DUF1552"/>
</dbReference>
<protein>
    <recommendedName>
        <fullName evidence="3">DUF1552 domain-containing protein</fullName>
    </recommendedName>
</protein>